<evidence type="ECO:0000313" key="3">
    <source>
        <dbReference type="Proteomes" id="UP000805614"/>
    </source>
</evidence>
<keyword evidence="1" id="KW-0732">Signal</keyword>
<gene>
    <name evidence="2" type="ORF">HKK74_00550</name>
</gene>
<feature type="chain" id="PRO_5046856412" evidence="1">
    <location>
        <begin position="27"/>
        <end position="465"/>
    </location>
</feature>
<dbReference type="RefSeq" id="WP_187240917.1">
    <property type="nucleotide sequence ID" value="NZ_BAAAOK010000015.1"/>
</dbReference>
<feature type="signal peptide" evidence="1">
    <location>
        <begin position="1"/>
        <end position="26"/>
    </location>
</feature>
<keyword evidence="3" id="KW-1185">Reference proteome</keyword>
<comment type="caution">
    <text evidence="2">The sequence shown here is derived from an EMBL/GenBank/DDBJ whole genome shotgun (WGS) entry which is preliminary data.</text>
</comment>
<evidence type="ECO:0000313" key="2">
    <source>
        <dbReference type="EMBL" id="MBC6463992.1"/>
    </source>
</evidence>
<dbReference type="EMBL" id="JABVEC010000001">
    <property type="protein sequence ID" value="MBC6463992.1"/>
    <property type="molecule type" value="Genomic_DNA"/>
</dbReference>
<sequence length="465" mass="49632">MSIRKSAAVLAVAGTLGAITASPAFAADDSDRTVVLQRGGPVKTVPFEVRDGGEALVRFSVSAPGVSWVRTGAESAVVSVGVDGRHVTDLVVPSDQPTTRDLALGSVQRGRHKLTLAFSPQGSSPAARKVVLGGTQIRTPRADQVALRHAPIVVGRTLPLLGDAFQNARTDTPLIGWHEERPATAPGHRVFEYSVIWSNEDGGTNSPALMARWGRTTDIEWVYRVEVDAKGERVGGTGVYQAANHQTLQFKGAYEGDHPLLQTCTVNNNMCDVVTEPAPLRFLLDTTQTMPQDRAREILMDRNAWTYPVMAEEMIREGKIESPSDPATPEVGDQRSYLFIEVKKQTGTPTGTGSKPGIAVGVRLKSDPATLYRSDHSVPGSAIERDLPAATTVELPEGTTAADIASIEAIRQPMGAGDNGAPVTVTSINRAFFLDRAYLPQQSAVSWAGSVALTAAQSSAVLWRP</sequence>
<proteinExistence type="predicted"/>
<evidence type="ECO:0000256" key="1">
    <source>
        <dbReference type="SAM" id="SignalP"/>
    </source>
</evidence>
<dbReference type="Proteomes" id="UP000805614">
    <property type="component" value="Unassembled WGS sequence"/>
</dbReference>
<protein>
    <submittedName>
        <fullName evidence="2">Uncharacterized protein</fullName>
    </submittedName>
</protein>
<organism evidence="2 3">
    <name type="scientific">Actinomadura alba</name>
    <dbReference type="NCBI Taxonomy" id="406431"/>
    <lineage>
        <taxon>Bacteria</taxon>
        <taxon>Bacillati</taxon>
        <taxon>Actinomycetota</taxon>
        <taxon>Actinomycetes</taxon>
        <taxon>Streptosporangiales</taxon>
        <taxon>Thermomonosporaceae</taxon>
        <taxon>Actinomadura</taxon>
    </lineage>
</organism>
<reference evidence="2 3" key="1">
    <citation type="submission" date="2020-06" db="EMBL/GenBank/DDBJ databases">
        <title>Actinomadura xiongansis sp. nov., isolated from soil of Baiyangdian.</title>
        <authorList>
            <person name="Zhang X."/>
        </authorList>
    </citation>
    <scope>NUCLEOTIDE SEQUENCE [LARGE SCALE GENOMIC DNA]</scope>
    <source>
        <strain evidence="2 3">HBUM206468</strain>
    </source>
</reference>
<accession>A0ABR7LHK9</accession>
<name>A0ABR7LHK9_9ACTN</name>